<dbReference type="EMBL" id="KV454415">
    <property type="protein sequence ID" value="ODQ63424.1"/>
    <property type="molecule type" value="Genomic_DNA"/>
</dbReference>
<dbReference type="AlphaFoldDB" id="A0A1E3PDX5"/>
<dbReference type="PANTHER" id="PTHR21708:SF30">
    <property type="entry name" value="2-DEHYDROPANTOATE 2-REDUCTASE-RELATED"/>
    <property type="match status" value="1"/>
</dbReference>
<dbReference type="InterPro" id="IPR013332">
    <property type="entry name" value="KPR_N"/>
</dbReference>
<dbReference type="InterPro" id="IPR008927">
    <property type="entry name" value="6-PGluconate_DH-like_C_sf"/>
</dbReference>
<dbReference type="Gene3D" id="3.40.50.720">
    <property type="entry name" value="NAD(P)-binding Rossmann-like Domain"/>
    <property type="match status" value="1"/>
</dbReference>
<accession>A0A1E3PDX5</accession>
<dbReference type="Pfam" id="PF02558">
    <property type="entry name" value="ApbA"/>
    <property type="match status" value="1"/>
</dbReference>
<dbReference type="STRING" id="857566.A0A1E3PDX5"/>
<sequence>MMNIQSVLFIGSGAVGTVFGNLLVRYPGIKTIGMVARSNYEILKTSGITMKMVLPDEVVPDQVFKPDVVISNIDIDAGKYTGDKYDLVVVATKGAVEAVKGLEQVLGPESIIMLAQNGVGIEKTYRDFYPHTALVSAVVRTSSELRSTGLLVQFAKKFHISCGLVYPTRNNSEYEFYTEKLEQFSKDSLAAGITGFDIVDDIEADRWEKVLWNGTYNTLCAISDLGPAAFQNSGCVPECDPPLYTPESLVRDVLTEIHRVGTASIGQDRMVGPEKIEQLLEWTGANGLNGFIPSTLQDVRKGKEIEFGPLCGNIIRAARRVNVPTPTLNIVYALLQAVNYRIKSQLKDKQCETKTS</sequence>
<dbReference type="Proteomes" id="UP000095009">
    <property type="component" value="Unassembled WGS sequence"/>
</dbReference>
<evidence type="ECO:0000259" key="1">
    <source>
        <dbReference type="Pfam" id="PF02558"/>
    </source>
</evidence>
<dbReference type="Pfam" id="PF08546">
    <property type="entry name" value="ApbA_C"/>
    <property type="match status" value="1"/>
</dbReference>
<dbReference type="OrthoDB" id="3609at2759"/>
<proteinExistence type="predicted"/>
<gene>
    <name evidence="3" type="ORF">NADFUDRAFT_44328</name>
</gene>
<evidence type="ECO:0000313" key="4">
    <source>
        <dbReference type="Proteomes" id="UP000095009"/>
    </source>
</evidence>
<feature type="domain" description="Ketopantoate reductase N-terminal" evidence="1">
    <location>
        <begin position="7"/>
        <end position="154"/>
    </location>
</feature>
<dbReference type="InterPro" id="IPR013752">
    <property type="entry name" value="KPA_reductase"/>
</dbReference>
<name>A0A1E3PDX5_9ASCO</name>
<protein>
    <submittedName>
        <fullName evidence="3">6-phosphogluconate dehydrogenase C-terminal domain-like protein</fullName>
    </submittedName>
</protein>
<reference evidence="3 4" key="1">
    <citation type="journal article" date="2016" name="Proc. Natl. Acad. Sci. U.S.A.">
        <title>Comparative genomics of biotechnologically important yeasts.</title>
        <authorList>
            <person name="Riley R."/>
            <person name="Haridas S."/>
            <person name="Wolfe K.H."/>
            <person name="Lopes M.R."/>
            <person name="Hittinger C.T."/>
            <person name="Goeker M."/>
            <person name="Salamov A.A."/>
            <person name="Wisecaver J.H."/>
            <person name="Long T.M."/>
            <person name="Calvey C.H."/>
            <person name="Aerts A.L."/>
            <person name="Barry K.W."/>
            <person name="Choi C."/>
            <person name="Clum A."/>
            <person name="Coughlan A.Y."/>
            <person name="Deshpande S."/>
            <person name="Douglass A.P."/>
            <person name="Hanson S.J."/>
            <person name="Klenk H.-P."/>
            <person name="LaButti K.M."/>
            <person name="Lapidus A."/>
            <person name="Lindquist E.A."/>
            <person name="Lipzen A.M."/>
            <person name="Meier-Kolthoff J.P."/>
            <person name="Ohm R.A."/>
            <person name="Otillar R.P."/>
            <person name="Pangilinan J.L."/>
            <person name="Peng Y."/>
            <person name="Rokas A."/>
            <person name="Rosa C.A."/>
            <person name="Scheuner C."/>
            <person name="Sibirny A.A."/>
            <person name="Slot J.C."/>
            <person name="Stielow J.B."/>
            <person name="Sun H."/>
            <person name="Kurtzman C.P."/>
            <person name="Blackwell M."/>
            <person name="Grigoriev I.V."/>
            <person name="Jeffries T.W."/>
        </authorList>
    </citation>
    <scope>NUCLEOTIDE SEQUENCE [LARGE SCALE GENOMIC DNA]</scope>
    <source>
        <strain evidence="3 4">DSM 6958</strain>
    </source>
</reference>
<keyword evidence="4" id="KW-1185">Reference proteome</keyword>
<organism evidence="3 4">
    <name type="scientific">Nadsonia fulvescens var. elongata DSM 6958</name>
    <dbReference type="NCBI Taxonomy" id="857566"/>
    <lineage>
        <taxon>Eukaryota</taxon>
        <taxon>Fungi</taxon>
        <taxon>Dikarya</taxon>
        <taxon>Ascomycota</taxon>
        <taxon>Saccharomycotina</taxon>
        <taxon>Dipodascomycetes</taxon>
        <taxon>Dipodascales</taxon>
        <taxon>Dipodascales incertae sedis</taxon>
        <taxon>Nadsonia</taxon>
    </lineage>
</organism>
<dbReference type="SUPFAM" id="SSF48179">
    <property type="entry name" value="6-phosphogluconate dehydrogenase C-terminal domain-like"/>
    <property type="match status" value="1"/>
</dbReference>
<dbReference type="InterPro" id="IPR051402">
    <property type="entry name" value="KPR-Related"/>
</dbReference>
<dbReference type="PANTHER" id="PTHR21708">
    <property type="entry name" value="PROBABLE 2-DEHYDROPANTOATE 2-REDUCTASE"/>
    <property type="match status" value="1"/>
</dbReference>
<evidence type="ECO:0000259" key="2">
    <source>
        <dbReference type="Pfam" id="PF08546"/>
    </source>
</evidence>
<dbReference type="Gene3D" id="1.10.1040.10">
    <property type="entry name" value="N-(1-d-carboxylethyl)-l-norvaline Dehydrogenase, domain 2"/>
    <property type="match status" value="1"/>
</dbReference>
<dbReference type="FunFam" id="1.10.1040.10:FF:000017">
    <property type="entry name" value="2-dehydropantoate 2-reductase"/>
    <property type="match status" value="1"/>
</dbReference>
<dbReference type="InterPro" id="IPR013328">
    <property type="entry name" value="6PGD_dom2"/>
</dbReference>
<evidence type="ECO:0000313" key="3">
    <source>
        <dbReference type="EMBL" id="ODQ63424.1"/>
    </source>
</evidence>
<feature type="domain" description="Ketopantoate reductase C-terminal" evidence="2">
    <location>
        <begin position="201"/>
        <end position="338"/>
    </location>
</feature>
<dbReference type="GO" id="GO:0005737">
    <property type="term" value="C:cytoplasm"/>
    <property type="evidence" value="ECO:0007669"/>
    <property type="project" value="TreeGrafter"/>
</dbReference>